<evidence type="ECO:0000256" key="3">
    <source>
        <dbReference type="ARBA" id="ARBA00023180"/>
    </source>
</evidence>
<reference evidence="4" key="1">
    <citation type="submission" date="2022-03" db="EMBL/GenBank/DDBJ databases">
        <authorList>
            <person name="Martin C."/>
        </authorList>
    </citation>
    <scope>NUCLEOTIDE SEQUENCE</scope>
</reference>
<dbReference type="EMBL" id="CAIIXF020000004">
    <property type="protein sequence ID" value="CAH1781408.1"/>
    <property type="molecule type" value="Genomic_DNA"/>
</dbReference>
<accession>A0A8S4NIM6</accession>
<evidence type="ECO:0000256" key="1">
    <source>
        <dbReference type="ARBA" id="ARBA00022723"/>
    </source>
</evidence>
<dbReference type="Gene3D" id="3.40.720.10">
    <property type="entry name" value="Alkaline Phosphatase, subunit A"/>
    <property type="match status" value="1"/>
</dbReference>
<sequence>VNAVDTGLGKIIQKLKDKDLWENTVLLFTPDKGGNKNVQNNWPLRGAGMNYFEGRIRGLGILAGAITHGGKGKDLPKPYSGLIHMTDWYRTFLSLAKADIGNSGVDSYDVWNSIRVSKPSPRTEILHSLNPEIPRLGSPLYPDTFDSS</sequence>
<dbReference type="AlphaFoldDB" id="A0A8S4NIM6"/>
<dbReference type="PANTHER" id="PTHR10342">
    <property type="entry name" value="ARYLSULFATASE"/>
    <property type="match status" value="1"/>
</dbReference>
<evidence type="ECO:0000313" key="5">
    <source>
        <dbReference type="Proteomes" id="UP000749559"/>
    </source>
</evidence>
<feature type="non-terminal residue" evidence="4">
    <location>
        <position position="1"/>
    </location>
</feature>
<dbReference type="InterPro" id="IPR017850">
    <property type="entry name" value="Alkaline_phosphatase_core_sf"/>
</dbReference>
<name>A0A8S4NIM6_OWEFU</name>
<keyword evidence="3" id="KW-0325">Glycoprotein</keyword>
<organism evidence="4 5">
    <name type="scientific">Owenia fusiformis</name>
    <name type="common">Polychaete worm</name>
    <dbReference type="NCBI Taxonomy" id="6347"/>
    <lineage>
        <taxon>Eukaryota</taxon>
        <taxon>Metazoa</taxon>
        <taxon>Spiralia</taxon>
        <taxon>Lophotrochozoa</taxon>
        <taxon>Annelida</taxon>
        <taxon>Polychaeta</taxon>
        <taxon>Sedentaria</taxon>
        <taxon>Canalipalpata</taxon>
        <taxon>Sabellida</taxon>
        <taxon>Oweniida</taxon>
        <taxon>Oweniidae</taxon>
        <taxon>Owenia</taxon>
    </lineage>
</organism>
<evidence type="ECO:0000313" key="4">
    <source>
        <dbReference type="EMBL" id="CAH1781408.1"/>
    </source>
</evidence>
<keyword evidence="1" id="KW-0479">Metal-binding</keyword>
<dbReference type="PANTHER" id="PTHR10342:SF274">
    <property type="entry name" value="ARYLSULFATASE B"/>
    <property type="match status" value="1"/>
</dbReference>
<dbReference type="GO" id="GO:0008484">
    <property type="term" value="F:sulfuric ester hydrolase activity"/>
    <property type="evidence" value="ECO:0007669"/>
    <property type="project" value="InterPro"/>
</dbReference>
<dbReference type="GO" id="GO:0046872">
    <property type="term" value="F:metal ion binding"/>
    <property type="evidence" value="ECO:0007669"/>
    <property type="project" value="UniProtKB-KW"/>
</dbReference>
<dbReference type="SUPFAM" id="SSF53649">
    <property type="entry name" value="Alkaline phosphatase-like"/>
    <property type="match status" value="1"/>
</dbReference>
<feature type="non-terminal residue" evidence="4">
    <location>
        <position position="148"/>
    </location>
</feature>
<protein>
    <submittedName>
        <fullName evidence="4">Uncharacterized protein</fullName>
    </submittedName>
</protein>
<dbReference type="Proteomes" id="UP000749559">
    <property type="component" value="Unassembled WGS sequence"/>
</dbReference>
<dbReference type="Gene3D" id="3.30.1120.10">
    <property type="match status" value="1"/>
</dbReference>
<dbReference type="OrthoDB" id="103349at2759"/>
<keyword evidence="2" id="KW-0106">Calcium</keyword>
<evidence type="ECO:0000256" key="2">
    <source>
        <dbReference type="ARBA" id="ARBA00022837"/>
    </source>
</evidence>
<keyword evidence="5" id="KW-1185">Reference proteome</keyword>
<proteinExistence type="predicted"/>
<dbReference type="InterPro" id="IPR047115">
    <property type="entry name" value="ARSB"/>
</dbReference>
<gene>
    <name evidence="4" type="ORF">OFUS_LOCUS7988</name>
</gene>
<comment type="caution">
    <text evidence="4">The sequence shown here is derived from an EMBL/GenBank/DDBJ whole genome shotgun (WGS) entry which is preliminary data.</text>
</comment>